<name>A0AAD2DB31_EUPCR</name>
<keyword evidence="5" id="KW-1185">Reference proteome</keyword>
<evidence type="ECO:0000256" key="3">
    <source>
        <dbReference type="SAM" id="Coils"/>
    </source>
</evidence>
<keyword evidence="2" id="KW-0677">Repeat</keyword>
<dbReference type="AlphaFoldDB" id="A0AAD2DB31"/>
<feature type="coiled-coil region" evidence="3">
    <location>
        <begin position="127"/>
        <end position="155"/>
    </location>
</feature>
<evidence type="ECO:0008006" key="6">
    <source>
        <dbReference type="Google" id="ProtNLM"/>
    </source>
</evidence>
<keyword evidence="3" id="KW-0175">Coiled coil</keyword>
<dbReference type="PANTHER" id="PTHR46093">
    <property type="entry name" value="ACYL-COA-BINDING DOMAIN-CONTAINING PROTEIN 5"/>
    <property type="match status" value="1"/>
</dbReference>
<protein>
    <recommendedName>
        <fullName evidence="6">Kelch motif family protein</fullName>
    </recommendedName>
</protein>
<accession>A0AAD2DB31</accession>
<dbReference type="Proteomes" id="UP001295684">
    <property type="component" value="Unassembled WGS sequence"/>
</dbReference>
<dbReference type="PANTHER" id="PTHR46093:SF18">
    <property type="entry name" value="FIBRONECTIN TYPE-III DOMAIN-CONTAINING PROTEIN"/>
    <property type="match status" value="1"/>
</dbReference>
<keyword evidence="1" id="KW-0880">Kelch repeat</keyword>
<reference evidence="4" key="1">
    <citation type="submission" date="2023-07" db="EMBL/GenBank/DDBJ databases">
        <authorList>
            <consortium name="AG Swart"/>
            <person name="Singh M."/>
            <person name="Singh A."/>
            <person name="Seah K."/>
            <person name="Emmerich C."/>
        </authorList>
    </citation>
    <scope>NUCLEOTIDE SEQUENCE</scope>
    <source>
        <strain evidence="4">DP1</strain>
    </source>
</reference>
<evidence type="ECO:0000313" key="5">
    <source>
        <dbReference type="Proteomes" id="UP001295684"/>
    </source>
</evidence>
<dbReference type="Pfam" id="PF24681">
    <property type="entry name" value="Kelch_KLHDC2_KLHL20_DRC7"/>
    <property type="match status" value="2"/>
</dbReference>
<dbReference type="InterPro" id="IPR015915">
    <property type="entry name" value="Kelch-typ_b-propeller"/>
</dbReference>
<evidence type="ECO:0000313" key="4">
    <source>
        <dbReference type="EMBL" id="CAI2387727.1"/>
    </source>
</evidence>
<evidence type="ECO:0000256" key="1">
    <source>
        <dbReference type="ARBA" id="ARBA00022441"/>
    </source>
</evidence>
<dbReference type="EMBL" id="CAMPGE010030217">
    <property type="protein sequence ID" value="CAI2387727.1"/>
    <property type="molecule type" value="Genomic_DNA"/>
</dbReference>
<organism evidence="4 5">
    <name type="scientific">Euplotes crassus</name>
    <dbReference type="NCBI Taxonomy" id="5936"/>
    <lineage>
        <taxon>Eukaryota</taxon>
        <taxon>Sar</taxon>
        <taxon>Alveolata</taxon>
        <taxon>Ciliophora</taxon>
        <taxon>Intramacronucleata</taxon>
        <taxon>Spirotrichea</taxon>
        <taxon>Hypotrichia</taxon>
        <taxon>Euplotida</taxon>
        <taxon>Euplotidae</taxon>
        <taxon>Moneuplotes</taxon>
    </lineage>
</organism>
<sequence length="702" mass="81440">MIPLKAKRRVKNLTAQDNEGNPFSRKKHSRISHTINKSNLVSINCERNLSNENDAMLTQSNRQTVMTTLKGILKRTFKNNHIEDLKLHTLNYSQKNYLNKIIEERKSLIPFKMPHRDEESHQREIQYKQVTQSMAEAEQEKSQKLNKTVNKASKLHLPELSTNVNPQIRAFDKRFNSVKASKNKKIAFSRLQKEDLSTESPKNAIKFTSIKEALPAAYMKKKLDLKKTDDDEENKLHVKKVIKMKNPKQCFNRTRPSNRISGGKSFNMALKSHLKEEKPYLISVSPSMKNYDRSVKKQILRRKYFLNTRDEEFKIEEQYENRAAVQRVKYKNVWHPVFCQSATLTNLKGYSYLIGGVNHSVIKQVCRITDTDPEYLWKVEKDDEEIILQRYGHTCNLYKDSLVIFGGQRGSGSKKVKRIVLNDLWIYQPQSRRLEQVHTINCPDLRYGHCACIAGDYLVVYGGCNEMGDVLSDLAVLNLITKKWINVEIINSKSSQNPRGICFSRMVSIFYNGRRKNPENEFFASYEQNQYIDPYLPKSKREKQKDNDIILEGCYMFGGITDDNDIIGHLHILKIQEEGKKFEWEKVEEYNGKAPCERSHHFMEYFAFNNSILVFGGRNDHQLGSSVLNDMYFLQVDTLTWINVDFVNKNPASRFSHACGIQGSKLIIFGGVGSNFGMEQSVEIIEFDPEKFSKCNFTNILH</sequence>
<proteinExistence type="predicted"/>
<dbReference type="SUPFAM" id="SSF117281">
    <property type="entry name" value="Kelch motif"/>
    <property type="match status" value="1"/>
</dbReference>
<dbReference type="Gene3D" id="2.120.10.80">
    <property type="entry name" value="Kelch-type beta propeller"/>
    <property type="match status" value="2"/>
</dbReference>
<comment type="caution">
    <text evidence="4">The sequence shown here is derived from an EMBL/GenBank/DDBJ whole genome shotgun (WGS) entry which is preliminary data.</text>
</comment>
<evidence type="ECO:0000256" key="2">
    <source>
        <dbReference type="ARBA" id="ARBA00022737"/>
    </source>
</evidence>
<gene>
    <name evidence="4" type="ORF">ECRASSUSDP1_LOCUS29361</name>
</gene>